<feature type="domain" description="Ig-like" evidence="5">
    <location>
        <begin position="797"/>
        <end position="877"/>
    </location>
</feature>
<sequence>MKTLRTLALLLAASATLLHGQSYQWSNFVGKSGGPGNVDGTGSAARFSGPRGIAVDASGNVFVADTHNKIIRKITKTGVVTTFAGKRNGIGSVDGTGEAAIFAHPEGLAAGAGGTLYVADGRTVRKITSAGVVSTLAGLAGENGSEDGAGAAARFDQLTAITVAPDGTLYGVEYENCTIRKITPAGVVTTLAGTVGAVGSADGTGSAARFNYPTGICADKNGVLYVADADSNTIRKVTPAGVVTTFAGMAGQVGTTDGTGNGARFDYPIGVTTDNQGNVYVTDNGNGILRKVTPAGVVTTLAGMAGQFGSQDGTGSAARFNDLSGVAVDATGTLFVTDDNNTNVRKITQAGVVTTLAGMAANRGNTNGTGGDARLSSPPGVTVDDSGAIYIMDVGNYQVRKATSAGVVTTHAGAGTSGVVNGPAPEARFGYALDVAADASGNVYVADTYKNIIRKISSGGEVSTFAGTVDGYGSVDGTGAEARFRNPAGVAVGADGTVYVADFADCTIRKITPAGEVTTLAGQPTFYGFADGTGAAARFAQPQDVAVNAGGDVYVADMLNHTIRKITPAGVVTTLAGQAGVAGSADGTGSAARFRSPTGVAVDAGGHILVVDTGNHTIRKITPAGVVTTIGGLAPFATDADGLGSAARFSSPQRIAIAPTGEVYVADRNNNRIMKGVPLPEIGIAQPAQTDLVDGTSSIDFGTVGAGQTIVKTFTLRSDSAASLEGLSLSVTGAHAADFTAAGLSSGTLAAYGETTFTVTFHGDAAGARTAVLHVTSNDSDEGSFDIALKGSTDYRPLVTAAPQPSSRLEGQSVDFQVTASHPHGAVTYQWFKNGAKITGATQSQVELQNLKITDAGTYGVKISYAGQTAEHTTTLVVVRPTNASLVAPVGGKLDLVIPYGGQATFEWTKNGVIIPGATGNKLNLTSLPVTADEVIYLCRMLRPEGGKIQVGSFTVRVFDSKPIVTQNQNMPHGAVGKPYTHQISVSGVLQFAPTAYAATGLPPGVTVNPKTGFISGTPTVAKDYKIIVSASNSKGSHASLESNVTITPLLDTVVGSFSGIVGRHPTLNDNLGGRLDLTITKTAAISGSITLGTKSHPLKGQLVAGVNPLTADITIPRTGHMALHLHLDINPLGQIILSSSSLKSGLSTASVSGWRQVWRTTGAAPLNPATTTPKLFNFGLRAPAMAGVPVGDGYGSFTLAKDGKVIVAGKTCDGENFTCGTFVGPQGQILIFQTLHTPKGSLCGTLDIDPTDTGMLNDDVLEGSVSWSRPANTKSRVSPAGFGPVDLTAFGGRYTPPVAPALVLGLTVNVDKAMITFEDGGLAGASINPNVAAFDILAGNKPSLPASLSLGNPGSVKITKLDAKTGLFTGSFVLNDTELRTGPAFNGKMLSRTASFSGILTTDNMGPVGVGHFLLPEMPHDAMPPLPATTPTTGTMLSGSVTLEKK</sequence>
<evidence type="ECO:0000256" key="4">
    <source>
        <dbReference type="SAM" id="SignalP"/>
    </source>
</evidence>
<dbReference type="PANTHER" id="PTHR13833">
    <property type="match status" value="1"/>
</dbReference>
<name>A0A512M4S6_9BACT</name>
<dbReference type="PROSITE" id="PS50835">
    <property type="entry name" value="IG_LIKE"/>
    <property type="match status" value="1"/>
</dbReference>
<feature type="region of interest" description="Disordered" evidence="3">
    <location>
        <begin position="1425"/>
        <end position="1447"/>
    </location>
</feature>
<accession>A0A512M4S6</accession>
<dbReference type="Pfam" id="PF01436">
    <property type="entry name" value="NHL"/>
    <property type="match status" value="7"/>
</dbReference>
<evidence type="ECO:0000259" key="5">
    <source>
        <dbReference type="PROSITE" id="PS50835"/>
    </source>
</evidence>
<dbReference type="OrthoDB" id="191441at2"/>
<dbReference type="CDD" id="cd14953">
    <property type="entry name" value="NHL_like_1"/>
    <property type="match status" value="2"/>
</dbReference>
<evidence type="ECO:0000256" key="1">
    <source>
        <dbReference type="ARBA" id="ARBA00022737"/>
    </source>
</evidence>
<feature type="compositionally biased region" description="Low complexity" evidence="3">
    <location>
        <begin position="1430"/>
        <end position="1441"/>
    </location>
</feature>
<dbReference type="InterPro" id="IPR013783">
    <property type="entry name" value="Ig-like_fold"/>
</dbReference>
<dbReference type="Pfam" id="PF05345">
    <property type="entry name" value="He_PIG"/>
    <property type="match status" value="1"/>
</dbReference>
<dbReference type="NCBIfam" id="NF012200">
    <property type="entry name" value="choice_anch_D"/>
    <property type="match status" value="1"/>
</dbReference>
<dbReference type="RefSeq" id="WP_146849197.1">
    <property type="nucleotide sequence ID" value="NZ_BKAG01000005.1"/>
</dbReference>
<keyword evidence="7" id="KW-1185">Reference proteome</keyword>
<keyword evidence="1" id="KW-0677">Repeat</keyword>
<protein>
    <recommendedName>
        <fullName evidence="5">Ig-like domain-containing protein</fullName>
    </recommendedName>
</protein>
<feature type="repeat" description="NHL" evidence="2">
    <location>
        <begin position="473"/>
        <end position="514"/>
    </location>
</feature>
<evidence type="ECO:0000313" key="6">
    <source>
        <dbReference type="EMBL" id="GEP41736.1"/>
    </source>
</evidence>
<dbReference type="SUPFAM" id="SSF101898">
    <property type="entry name" value="NHL repeat"/>
    <property type="match status" value="2"/>
</dbReference>
<reference evidence="6 7" key="1">
    <citation type="submission" date="2019-07" db="EMBL/GenBank/DDBJ databases">
        <title>Whole genome shotgun sequence of Brevifollis gellanilyticus NBRC 108608.</title>
        <authorList>
            <person name="Hosoyama A."/>
            <person name="Uohara A."/>
            <person name="Ohji S."/>
            <person name="Ichikawa N."/>
        </authorList>
    </citation>
    <scope>NUCLEOTIDE SEQUENCE [LARGE SCALE GENOMIC DNA]</scope>
    <source>
        <strain evidence="6 7">NBRC 108608</strain>
    </source>
</reference>
<feature type="repeat" description="NHL" evidence="2">
    <location>
        <begin position="38"/>
        <end position="77"/>
    </location>
</feature>
<dbReference type="InterPro" id="IPR007110">
    <property type="entry name" value="Ig-like_dom"/>
</dbReference>
<proteinExistence type="predicted"/>
<dbReference type="Gene3D" id="2.60.40.10">
    <property type="entry name" value="Immunoglobulins"/>
    <property type="match status" value="3"/>
</dbReference>
<dbReference type="SMART" id="SM00409">
    <property type="entry name" value="IG"/>
    <property type="match status" value="2"/>
</dbReference>
<evidence type="ECO:0000256" key="3">
    <source>
        <dbReference type="SAM" id="MobiDB-lite"/>
    </source>
</evidence>
<feature type="chain" id="PRO_5021969449" description="Ig-like domain-containing protein" evidence="4">
    <location>
        <begin position="21"/>
        <end position="1447"/>
    </location>
</feature>
<dbReference type="GO" id="GO:0016020">
    <property type="term" value="C:membrane"/>
    <property type="evidence" value="ECO:0007669"/>
    <property type="project" value="InterPro"/>
</dbReference>
<dbReference type="Gene3D" id="2.120.10.30">
    <property type="entry name" value="TolB, C-terminal domain"/>
    <property type="match status" value="6"/>
</dbReference>
<dbReference type="GO" id="GO:0005509">
    <property type="term" value="F:calcium ion binding"/>
    <property type="evidence" value="ECO:0007669"/>
    <property type="project" value="InterPro"/>
</dbReference>
<dbReference type="SUPFAM" id="SSF49313">
    <property type="entry name" value="Cadherin-like"/>
    <property type="match status" value="1"/>
</dbReference>
<dbReference type="SUPFAM" id="SSF48726">
    <property type="entry name" value="Immunoglobulin"/>
    <property type="match status" value="1"/>
</dbReference>
<dbReference type="PROSITE" id="PS51125">
    <property type="entry name" value="NHL"/>
    <property type="match status" value="3"/>
</dbReference>
<dbReference type="EMBL" id="BKAG01000005">
    <property type="protein sequence ID" value="GEP41736.1"/>
    <property type="molecule type" value="Genomic_DNA"/>
</dbReference>
<dbReference type="InterPro" id="IPR001258">
    <property type="entry name" value="NHL_repeat"/>
</dbReference>
<dbReference type="Proteomes" id="UP000321577">
    <property type="component" value="Unassembled WGS sequence"/>
</dbReference>
<dbReference type="InterPro" id="IPR036179">
    <property type="entry name" value="Ig-like_dom_sf"/>
</dbReference>
<evidence type="ECO:0000256" key="2">
    <source>
        <dbReference type="PROSITE-ProRule" id="PRU00504"/>
    </source>
</evidence>
<keyword evidence="4" id="KW-0732">Signal</keyword>
<feature type="repeat" description="NHL" evidence="2">
    <location>
        <begin position="582"/>
        <end position="624"/>
    </location>
</feature>
<gene>
    <name evidence="6" type="ORF">BGE01nite_10270</name>
</gene>
<dbReference type="PANTHER" id="PTHR13833:SF71">
    <property type="entry name" value="NHL DOMAIN-CONTAINING PROTEIN"/>
    <property type="match status" value="1"/>
</dbReference>
<feature type="signal peptide" evidence="4">
    <location>
        <begin position="1"/>
        <end position="20"/>
    </location>
</feature>
<evidence type="ECO:0000313" key="7">
    <source>
        <dbReference type="Proteomes" id="UP000321577"/>
    </source>
</evidence>
<organism evidence="6 7">
    <name type="scientific">Brevifollis gellanilyticus</name>
    <dbReference type="NCBI Taxonomy" id="748831"/>
    <lineage>
        <taxon>Bacteria</taxon>
        <taxon>Pseudomonadati</taxon>
        <taxon>Verrucomicrobiota</taxon>
        <taxon>Verrucomicrobiia</taxon>
        <taxon>Verrucomicrobiales</taxon>
        <taxon>Verrucomicrobiaceae</taxon>
    </lineage>
</organism>
<dbReference type="InterPro" id="IPR015919">
    <property type="entry name" value="Cadherin-like_sf"/>
</dbReference>
<dbReference type="InterPro" id="IPR003599">
    <property type="entry name" value="Ig_sub"/>
</dbReference>
<comment type="caution">
    <text evidence="6">The sequence shown here is derived from an EMBL/GenBank/DDBJ whole genome shotgun (WGS) entry which is preliminary data.</text>
</comment>
<dbReference type="InterPro" id="IPR011042">
    <property type="entry name" value="6-blade_b-propeller_TolB-like"/>
</dbReference>